<name>A0A1Y2J787_TRAC3</name>
<evidence type="ECO:0000313" key="2">
    <source>
        <dbReference type="Proteomes" id="UP000193067"/>
    </source>
</evidence>
<dbReference type="EMBL" id="KZ084086">
    <property type="protein sequence ID" value="OSD08763.1"/>
    <property type="molecule type" value="Genomic_DNA"/>
</dbReference>
<gene>
    <name evidence="1" type="ORF">PYCCODRAFT_1429831</name>
</gene>
<keyword evidence="2" id="KW-1185">Reference proteome</keyword>
<accession>A0A1Y2J787</accession>
<reference evidence="1 2" key="1">
    <citation type="journal article" date="2015" name="Biotechnol. Biofuels">
        <title>Enhanced degradation of softwood versus hardwood by the white-rot fungus Pycnoporus coccineus.</title>
        <authorList>
            <person name="Couturier M."/>
            <person name="Navarro D."/>
            <person name="Chevret D."/>
            <person name="Henrissat B."/>
            <person name="Piumi F."/>
            <person name="Ruiz-Duenas F.J."/>
            <person name="Martinez A.T."/>
            <person name="Grigoriev I.V."/>
            <person name="Riley R."/>
            <person name="Lipzen A."/>
            <person name="Berrin J.G."/>
            <person name="Master E.R."/>
            <person name="Rosso M.N."/>
        </authorList>
    </citation>
    <scope>NUCLEOTIDE SEQUENCE [LARGE SCALE GENOMIC DNA]</scope>
    <source>
        <strain evidence="1 2">BRFM310</strain>
    </source>
</reference>
<dbReference type="Proteomes" id="UP000193067">
    <property type="component" value="Unassembled WGS sequence"/>
</dbReference>
<proteinExistence type="predicted"/>
<organism evidence="1 2">
    <name type="scientific">Trametes coccinea (strain BRFM310)</name>
    <name type="common">Pycnoporus coccineus</name>
    <dbReference type="NCBI Taxonomy" id="1353009"/>
    <lineage>
        <taxon>Eukaryota</taxon>
        <taxon>Fungi</taxon>
        <taxon>Dikarya</taxon>
        <taxon>Basidiomycota</taxon>
        <taxon>Agaricomycotina</taxon>
        <taxon>Agaricomycetes</taxon>
        <taxon>Polyporales</taxon>
        <taxon>Polyporaceae</taxon>
        <taxon>Trametes</taxon>
    </lineage>
</organism>
<dbReference type="AlphaFoldDB" id="A0A1Y2J787"/>
<sequence length="168" mass="18942">MKAAYERFGESLVQFDEAHFVDSRSNQLQLGGQWREHQATFQGLVGRSAYKASASAALLQLYNKPVMADVDWSADVDGSAVPNLKRQLHSFMKTLNATSEDIIGMANEFHSLGYDIQDFGNSSKRVYAKRTSALKDKMANPQRSSLPWRITRAHLTRTGRISNIFPRF</sequence>
<evidence type="ECO:0000313" key="1">
    <source>
        <dbReference type="EMBL" id="OSD08763.1"/>
    </source>
</evidence>
<protein>
    <submittedName>
        <fullName evidence="1">Uncharacterized protein</fullName>
    </submittedName>
</protein>